<dbReference type="Proteomes" id="UP000294911">
    <property type="component" value="Unassembled WGS sequence"/>
</dbReference>
<organism evidence="2 3">
    <name type="scientific">Tamaricihabitans halophyticus</name>
    <dbReference type="NCBI Taxonomy" id="1262583"/>
    <lineage>
        <taxon>Bacteria</taxon>
        <taxon>Bacillati</taxon>
        <taxon>Actinomycetota</taxon>
        <taxon>Actinomycetes</taxon>
        <taxon>Pseudonocardiales</taxon>
        <taxon>Pseudonocardiaceae</taxon>
        <taxon>Tamaricihabitans</taxon>
    </lineage>
</organism>
<name>A0A4R2PYI4_9PSEU</name>
<protein>
    <submittedName>
        <fullName evidence="2">Methyltransferase family protein</fullName>
    </submittedName>
</protein>
<dbReference type="EMBL" id="SLXQ01000026">
    <property type="protein sequence ID" value="TCP41220.1"/>
    <property type="molecule type" value="Genomic_DNA"/>
</dbReference>
<reference evidence="2 3" key="1">
    <citation type="submission" date="2019-03" db="EMBL/GenBank/DDBJ databases">
        <title>Genomic Encyclopedia of Type Strains, Phase IV (KMG-IV): sequencing the most valuable type-strain genomes for metagenomic binning, comparative biology and taxonomic classification.</title>
        <authorList>
            <person name="Goeker M."/>
        </authorList>
    </citation>
    <scope>NUCLEOTIDE SEQUENCE [LARGE SCALE GENOMIC DNA]</scope>
    <source>
        <strain evidence="2 3">DSM 45765</strain>
    </source>
</reference>
<dbReference type="AlphaFoldDB" id="A0A4R2PYI4"/>
<dbReference type="OrthoDB" id="9786503at2"/>
<dbReference type="InterPro" id="IPR050508">
    <property type="entry name" value="Methyltransf_Superfamily"/>
</dbReference>
<evidence type="ECO:0000313" key="3">
    <source>
        <dbReference type="Proteomes" id="UP000294911"/>
    </source>
</evidence>
<comment type="caution">
    <text evidence="2">The sequence shown here is derived from an EMBL/GenBank/DDBJ whole genome shotgun (WGS) entry which is preliminary data.</text>
</comment>
<evidence type="ECO:0000313" key="2">
    <source>
        <dbReference type="EMBL" id="TCP41220.1"/>
    </source>
</evidence>
<dbReference type="RefSeq" id="WP_132881065.1">
    <property type="nucleotide sequence ID" value="NZ_SLXQ01000026.1"/>
</dbReference>
<sequence length="190" mass="20564">MLIQTNARLAEMVPDLPTGDVLDLGCGDGGDAIWLASRGWMVTAIDISATAVQRLDYLANVRGLDDRITATVHDLQTSFPSGMFDLVNAHYLRTPFALDRAQLLRTAAHALVPGGRLLVVDHGSAAPWSWNRDSNVRYPGPHEIYAELDLDPLVWSAETTATLQRTATGPGGQTAQVTDHVLLVRRTTGP</sequence>
<gene>
    <name evidence="2" type="ORF">EV191_12610</name>
</gene>
<dbReference type="GO" id="GO:0032259">
    <property type="term" value="P:methylation"/>
    <property type="evidence" value="ECO:0007669"/>
    <property type="project" value="UniProtKB-KW"/>
</dbReference>
<accession>A0A4R2PYI4</accession>
<dbReference type="Pfam" id="PF13649">
    <property type="entry name" value="Methyltransf_25"/>
    <property type="match status" value="1"/>
</dbReference>
<dbReference type="PANTHER" id="PTHR42912">
    <property type="entry name" value="METHYLTRANSFERASE"/>
    <property type="match status" value="1"/>
</dbReference>
<keyword evidence="2" id="KW-0808">Transferase</keyword>
<keyword evidence="3" id="KW-1185">Reference proteome</keyword>
<dbReference type="SUPFAM" id="SSF53335">
    <property type="entry name" value="S-adenosyl-L-methionine-dependent methyltransferases"/>
    <property type="match status" value="1"/>
</dbReference>
<evidence type="ECO:0000259" key="1">
    <source>
        <dbReference type="Pfam" id="PF13649"/>
    </source>
</evidence>
<proteinExistence type="predicted"/>
<keyword evidence="2" id="KW-0489">Methyltransferase</keyword>
<feature type="domain" description="Methyltransferase" evidence="1">
    <location>
        <begin position="21"/>
        <end position="115"/>
    </location>
</feature>
<dbReference type="InterPro" id="IPR029063">
    <property type="entry name" value="SAM-dependent_MTases_sf"/>
</dbReference>
<dbReference type="Gene3D" id="3.40.50.150">
    <property type="entry name" value="Vaccinia Virus protein VP39"/>
    <property type="match status" value="1"/>
</dbReference>
<dbReference type="GO" id="GO:0008168">
    <property type="term" value="F:methyltransferase activity"/>
    <property type="evidence" value="ECO:0007669"/>
    <property type="project" value="UniProtKB-KW"/>
</dbReference>
<dbReference type="InterPro" id="IPR041698">
    <property type="entry name" value="Methyltransf_25"/>
</dbReference>
<dbReference type="CDD" id="cd02440">
    <property type="entry name" value="AdoMet_MTases"/>
    <property type="match status" value="1"/>
</dbReference>